<dbReference type="EMBL" id="JAUSUR010000002">
    <property type="protein sequence ID" value="MDQ0360504.1"/>
    <property type="molecule type" value="Genomic_DNA"/>
</dbReference>
<dbReference type="SUPFAM" id="SSF52728">
    <property type="entry name" value="PTS IIb component"/>
    <property type="match status" value="1"/>
</dbReference>
<keyword evidence="7" id="KW-0418">Kinase</keyword>
<dbReference type="RefSeq" id="WP_307406460.1">
    <property type="nucleotide sequence ID" value="NZ_JAUSUR010000002.1"/>
</dbReference>
<evidence type="ECO:0000259" key="8">
    <source>
        <dbReference type="PROSITE" id="PS51101"/>
    </source>
</evidence>
<evidence type="ECO:0000313" key="9">
    <source>
        <dbReference type="EMBL" id="MDQ0360504.1"/>
    </source>
</evidence>
<evidence type="ECO:0000256" key="7">
    <source>
        <dbReference type="ARBA" id="ARBA00022777"/>
    </source>
</evidence>
<comment type="subcellular location">
    <subcellularLocation>
        <location evidence="1">Cytoplasm</location>
    </subcellularLocation>
</comment>
<comment type="caution">
    <text evidence="9">The sequence shown here is derived from an EMBL/GenBank/DDBJ whole genome shotgun (WGS) entry which is preliminary data.</text>
</comment>
<keyword evidence="10" id="KW-1185">Reference proteome</keyword>
<evidence type="ECO:0000256" key="2">
    <source>
        <dbReference type="ARBA" id="ARBA00022448"/>
    </source>
</evidence>
<dbReference type="PROSITE" id="PS51101">
    <property type="entry name" value="PTS_EIIB_TYPE_4"/>
    <property type="match status" value="1"/>
</dbReference>
<keyword evidence="4" id="KW-0762">Sugar transport</keyword>
<dbReference type="InterPro" id="IPR004720">
    <property type="entry name" value="PTS_IIB_sorbose-sp"/>
</dbReference>
<feature type="domain" description="PTS EIIB type-4" evidence="8">
    <location>
        <begin position="1"/>
        <end position="157"/>
    </location>
</feature>
<dbReference type="Proteomes" id="UP001230220">
    <property type="component" value="Unassembled WGS sequence"/>
</dbReference>
<gene>
    <name evidence="9" type="ORF">J2S15_001249</name>
</gene>
<keyword evidence="2" id="KW-0813">Transport</keyword>
<accession>A0ABU0E0V0</accession>
<keyword evidence="5" id="KW-0808">Transferase</keyword>
<evidence type="ECO:0000256" key="1">
    <source>
        <dbReference type="ARBA" id="ARBA00004496"/>
    </source>
</evidence>
<proteinExistence type="predicted"/>
<sequence>MMNVKFCRIDDRLIHGQVVTTWVNVHKIEQIIILNEAVEKDKIQTNVLKMSSPPNIKLHVFSPEKFMEIIKTNPIKRSTMLLFSSVFDVEKIVDAGFPLERLNIGGMRLNGDRERLTKAVALSPSEKDVFKKLMDKGTVVEIQMVPSDSAENLKGVI</sequence>
<keyword evidence="6" id="KW-0598">Phosphotransferase system</keyword>
<dbReference type="InterPro" id="IPR036667">
    <property type="entry name" value="PTS_IIB_sorbose-sp_sf"/>
</dbReference>
<evidence type="ECO:0000313" key="10">
    <source>
        <dbReference type="Proteomes" id="UP001230220"/>
    </source>
</evidence>
<name>A0ABU0E0V0_9FIRM</name>
<keyword evidence="3" id="KW-0963">Cytoplasm</keyword>
<dbReference type="Pfam" id="PF03830">
    <property type="entry name" value="PTSIIB_sorb"/>
    <property type="match status" value="1"/>
</dbReference>
<evidence type="ECO:0000256" key="6">
    <source>
        <dbReference type="ARBA" id="ARBA00022683"/>
    </source>
</evidence>
<reference evidence="9 10" key="1">
    <citation type="submission" date="2023-07" db="EMBL/GenBank/DDBJ databases">
        <title>Genomic Encyclopedia of Type Strains, Phase IV (KMG-IV): sequencing the most valuable type-strain genomes for metagenomic binning, comparative biology and taxonomic classification.</title>
        <authorList>
            <person name="Goeker M."/>
        </authorList>
    </citation>
    <scope>NUCLEOTIDE SEQUENCE [LARGE SCALE GENOMIC DNA]</scope>
    <source>
        <strain evidence="9 10">DSM 16784</strain>
    </source>
</reference>
<evidence type="ECO:0000256" key="3">
    <source>
        <dbReference type="ARBA" id="ARBA00022490"/>
    </source>
</evidence>
<organism evidence="9 10">
    <name type="scientific">Breznakia pachnodae</name>
    <dbReference type="NCBI Taxonomy" id="265178"/>
    <lineage>
        <taxon>Bacteria</taxon>
        <taxon>Bacillati</taxon>
        <taxon>Bacillota</taxon>
        <taxon>Erysipelotrichia</taxon>
        <taxon>Erysipelotrichales</taxon>
        <taxon>Erysipelotrichaceae</taxon>
        <taxon>Breznakia</taxon>
    </lineage>
</organism>
<dbReference type="Gene3D" id="3.40.35.10">
    <property type="entry name" value="Phosphotransferase system, sorbose subfamily IIB component"/>
    <property type="match status" value="1"/>
</dbReference>
<protein>
    <submittedName>
        <fullName evidence="9">PTS system mannose-specific IIB component</fullName>
    </submittedName>
</protein>
<evidence type="ECO:0000256" key="5">
    <source>
        <dbReference type="ARBA" id="ARBA00022679"/>
    </source>
</evidence>
<evidence type="ECO:0000256" key="4">
    <source>
        <dbReference type="ARBA" id="ARBA00022597"/>
    </source>
</evidence>